<protein>
    <submittedName>
        <fullName evidence="2">Agmatine deiminase family protein</fullName>
    </submittedName>
</protein>
<gene>
    <name evidence="2" type="ORF">D1223_08190</name>
</gene>
<proteinExistence type="predicted"/>
<evidence type="ECO:0000256" key="1">
    <source>
        <dbReference type="ARBA" id="ARBA00022801"/>
    </source>
</evidence>
<dbReference type="PANTHER" id="PTHR31377">
    <property type="entry name" value="AGMATINE DEIMINASE-RELATED"/>
    <property type="match status" value="1"/>
</dbReference>
<evidence type="ECO:0000313" key="2">
    <source>
        <dbReference type="EMBL" id="RIJ30591.1"/>
    </source>
</evidence>
<dbReference type="Gene3D" id="3.75.10.10">
    <property type="entry name" value="L-arginine/glycine Amidinotransferase, Chain A"/>
    <property type="match status" value="1"/>
</dbReference>
<sequence length="334" mass="36369">MKTTTLAHTPPEWAPQSAVWVGWPHLRDAWAEDYEGAQREIAALVKALAPVVTVKLVIGAPHSRPEAVNLIGDLAEFYDAPMGDIWLRDIGPVFVKFRNRLEGLGFTFNGWGGKYELEGDTETAAAIARLEGHPLKRLDFVLEGGAVEQDGEGILITTRQCVLNPNRNAGWTEEKAEAALSEAFNAQRIIWLGDGLLGDHTDGHVDNIARFVAPGHVICQTPSGDDDPNTDILRAIESELRAAELQVSTIPSPGRIEDEDGEPVPASHMNFLISNGRVILPIYEDEHSKRAQAELQAIMPDHEVIALPANHILTGGGSFHCMTQQVPETEGALP</sequence>
<name>A0A399RIX2_9PROT</name>
<dbReference type="Pfam" id="PF04371">
    <property type="entry name" value="PAD_porph"/>
    <property type="match status" value="1"/>
</dbReference>
<dbReference type="GO" id="GO:0009446">
    <property type="term" value="P:putrescine biosynthetic process"/>
    <property type="evidence" value="ECO:0007669"/>
    <property type="project" value="InterPro"/>
</dbReference>
<dbReference type="GO" id="GO:0004668">
    <property type="term" value="F:protein-arginine deiminase activity"/>
    <property type="evidence" value="ECO:0007669"/>
    <property type="project" value="InterPro"/>
</dbReference>
<dbReference type="InterPro" id="IPR007466">
    <property type="entry name" value="Peptidyl-Arg-deiminase_porph"/>
</dbReference>
<keyword evidence="1" id="KW-0378">Hydrolase</keyword>
<reference evidence="2 3" key="1">
    <citation type="submission" date="2018-08" db="EMBL/GenBank/DDBJ databases">
        <title>Henriciella mobilis sp. nov., isolated from seawater.</title>
        <authorList>
            <person name="Cheng H."/>
            <person name="Wu Y.-H."/>
            <person name="Xu X.-W."/>
            <person name="Guo L.-L."/>
        </authorList>
    </citation>
    <scope>NUCLEOTIDE SEQUENCE [LARGE SCALE GENOMIC DNA]</scope>
    <source>
        <strain evidence="2 3">JN25</strain>
    </source>
</reference>
<dbReference type="RefSeq" id="WP_119375901.1">
    <property type="nucleotide sequence ID" value="NZ_QWFX01000006.1"/>
</dbReference>
<dbReference type="EMBL" id="QWFX01000006">
    <property type="protein sequence ID" value="RIJ30591.1"/>
    <property type="molecule type" value="Genomic_DNA"/>
</dbReference>
<accession>A0A399RIX2</accession>
<dbReference type="AlphaFoldDB" id="A0A399RIX2"/>
<dbReference type="SUPFAM" id="SSF55909">
    <property type="entry name" value="Pentein"/>
    <property type="match status" value="1"/>
</dbReference>
<keyword evidence="3" id="KW-1185">Reference proteome</keyword>
<comment type="caution">
    <text evidence="2">The sequence shown here is derived from an EMBL/GenBank/DDBJ whole genome shotgun (WGS) entry which is preliminary data.</text>
</comment>
<evidence type="ECO:0000313" key="3">
    <source>
        <dbReference type="Proteomes" id="UP000266385"/>
    </source>
</evidence>
<dbReference type="PANTHER" id="PTHR31377:SF0">
    <property type="entry name" value="AGMATINE DEIMINASE-RELATED"/>
    <property type="match status" value="1"/>
</dbReference>
<organism evidence="2 3">
    <name type="scientific">Henriciella mobilis</name>
    <dbReference type="NCBI Taxonomy" id="2305467"/>
    <lineage>
        <taxon>Bacteria</taxon>
        <taxon>Pseudomonadati</taxon>
        <taxon>Pseudomonadota</taxon>
        <taxon>Alphaproteobacteria</taxon>
        <taxon>Hyphomonadales</taxon>
        <taxon>Hyphomonadaceae</taxon>
        <taxon>Henriciella</taxon>
    </lineage>
</organism>
<dbReference type="OrthoDB" id="9808013at2"/>
<dbReference type="Proteomes" id="UP000266385">
    <property type="component" value="Unassembled WGS sequence"/>
</dbReference>
<dbReference type="GO" id="GO:0047632">
    <property type="term" value="F:agmatine deiminase activity"/>
    <property type="evidence" value="ECO:0007669"/>
    <property type="project" value="TreeGrafter"/>
</dbReference>